<dbReference type="PANTHER" id="PTHR33991">
    <property type="entry name" value="DNA REPAIR PROTEIN RECO"/>
    <property type="match status" value="1"/>
</dbReference>
<gene>
    <name evidence="7" type="primary">recO</name>
    <name evidence="9" type="ORF">AVDCRST_MAG89-2052</name>
</gene>
<dbReference type="HAMAP" id="MF_00201">
    <property type="entry name" value="RecO"/>
    <property type="match status" value="1"/>
</dbReference>
<organism evidence="9">
    <name type="scientific">uncultured Gemmatimonadota bacterium</name>
    <dbReference type="NCBI Taxonomy" id="203437"/>
    <lineage>
        <taxon>Bacteria</taxon>
        <taxon>Pseudomonadati</taxon>
        <taxon>Gemmatimonadota</taxon>
        <taxon>environmental samples</taxon>
    </lineage>
</organism>
<evidence type="ECO:0000256" key="1">
    <source>
        <dbReference type="ARBA" id="ARBA00007452"/>
    </source>
</evidence>
<dbReference type="InterPro" id="IPR037278">
    <property type="entry name" value="ARFGAP/RecO"/>
</dbReference>
<comment type="similarity">
    <text evidence="1 7">Belongs to the RecO family.</text>
</comment>
<evidence type="ECO:0000256" key="5">
    <source>
        <dbReference type="ARBA" id="ARBA00023204"/>
    </source>
</evidence>
<dbReference type="GO" id="GO:0006302">
    <property type="term" value="P:double-strand break repair"/>
    <property type="evidence" value="ECO:0007669"/>
    <property type="project" value="TreeGrafter"/>
</dbReference>
<protein>
    <recommendedName>
        <fullName evidence="2 7">DNA repair protein RecO</fullName>
    </recommendedName>
    <alternativeName>
        <fullName evidence="6 7">Recombination protein O</fullName>
    </alternativeName>
</protein>
<dbReference type="SUPFAM" id="SSF50249">
    <property type="entry name" value="Nucleic acid-binding proteins"/>
    <property type="match status" value="1"/>
</dbReference>
<keyword evidence="3 7" id="KW-0227">DNA damage</keyword>
<reference evidence="9" key="1">
    <citation type="submission" date="2020-02" db="EMBL/GenBank/DDBJ databases">
        <authorList>
            <person name="Meier V. D."/>
        </authorList>
    </citation>
    <scope>NUCLEOTIDE SEQUENCE</scope>
    <source>
        <strain evidence="9">AVDCRST_MAG89</strain>
    </source>
</reference>
<dbReference type="Gene3D" id="2.40.50.140">
    <property type="entry name" value="Nucleic acid-binding proteins"/>
    <property type="match status" value="1"/>
</dbReference>
<dbReference type="InterPro" id="IPR003717">
    <property type="entry name" value="RecO"/>
</dbReference>
<dbReference type="GO" id="GO:0006310">
    <property type="term" value="P:DNA recombination"/>
    <property type="evidence" value="ECO:0007669"/>
    <property type="project" value="UniProtKB-UniRule"/>
</dbReference>
<dbReference type="AlphaFoldDB" id="A0A6J4LBY7"/>
<dbReference type="PANTHER" id="PTHR33991:SF1">
    <property type="entry name" value="DNA REPAIR PROTEIN RECO"/>
    <property type="match status" value="1"/>
</dbReference>
<name>A0A6J4LBY7_9BACT</name>
<dbReference type="Gene3D" id="1.20.1440.120">
    <property type="entry name" value="Recombination protein O, C-terminal domain"/>
    <property type="match status" value="1"/>
</dbReference>
<sequence>MALTTTRALVLQSFPYSETSKVLRLYTWDHGVRSVMAKGALRPRSRYGGVLEPFTEGHATFYLKEGRDLHTLSGFDLVRSRQSLGRSLVGFSGASLLAELVMRVGTEDPHPGLYQAVANAWDAIADAPTPAEALGASLTGAWSLVSLFGFEPQVDACVLCGRDVQREEPVRFDAVAGGVACTGCRQAGRVLEAESRAELRGMIRGHVPAGGVGRPGTHRALLRAFLEAQLAHDRPFRSLELFLESAGDARAPQGGDGGPALA</sequence>
<dbReference type="InterPro" id="IPR022572">
    <property type="entry name" value="DNA_rep/recomb_RecO_N"/>
</dbReference>
<evidence type="ECO:0000256" key="7">
    <source>
        <dbReference type="HAMAP-Rule" id="MF_00201"/>
    </source>
</evidence>
<dbReference type="InterPro" id="IPR042242">
    <property type="entry name" value="RecO_C"/>
</dbReference>
<dbReference type="GO" id="GO:0043590">
    <property type="term" value="C:bacterial nucleoid"/>
    <property type="evidence" value="ECO:0007669"/>
    <property type="project" value="TreeGrafter"/>
</dbReference>
<comment type="function">
    <text evidence="7">Involved in DNA repair and RecF pathway recombination.</text>
</comment>
<dbReference type="EMBL" id="CADCTV010000434">
    <property type="protein sequence ID" value="CAA9329401.1"/>
    <property type="molecule type" value="Genomic_DNA"/>
</dbReference>
<evidence type="ECO:0000259" key="8">
    <source>
        <dbReference type="Pfam" id="PF11967"/>
    </source>
</evidence>
<dbReference type="InterPro" id="IPR012340">
    <property type="entry name" value="NA-bd_OB-fold"/>
</dbReference>
<dbReference type="Pfam" id="PF11967">
    <property type="entry name" value="RecO_N"/>
    <property type="match status" value="1"/>
</dbReference>
<evidence type="ECO:0000313" key="9">
    <source>
        <dbReference type="EMBL" id="CAA9329401.1"/>
    </source>
</evidence>
<evidence type="ECO:0000256" key="2">
    <source>
        <dbReference type="ARBA" id="ARBA00021310"/>
    </source>
</evidence>
<dbReference type="Pfam" id="PF02565">
    <property type="entry name" value="RecO_C"/>
    <property type="match status" value="1"/>
</dbReference>
<evidence type="ECO:0000256" key="4">
    <source>
        <dbReference type="ARBA" id="ARBA00023172"/>
    </source>
</evidence>
<dbReference type="SUPFAM" id="SSF57863">
    <property type="entry name" value="ArfGap/RecO-like zinc finger"/>
    <property type="match status" value="1"/>
</dbReference>
<keyword evidence="5 7" id="KW-0234">DNA repair</keyword>
<proteinExistence type="inferred from homology"/>
<feature type="domain" description="DNA replication/recombination mediator RecO N-terminal" evidence="8">
    <location>
        <begin position="1"/>
        <end position="80"/>
    </location>
</feature>
<dbReference type="NCBIfam" id="TIGR00613">
    <property type="entry name" value="reco"/>
    <property type="match status" value="1"/>
</dbReference>
<keyword evidence="4 7" id="KW-0233">DNA recombination</keyword>
<accession>A0A6J4LBY7</accession>
<evidence type="ECO:0000256" key="3">
    <source>
        <dbReference type="ARBA" id="ARBA00022763"/>
    </source>
</evidence>
<evidence type="ECO:0000256" key="6">
    <source>
        <dbReference type="ARBA" id="ARBA00033409"/>
    </source>
</evidence>